<dbReference type="SUPFAM" id="SSF160719">
    <property type="entry name" value="gpW/gp25-like"/>
    <property type="match status" value="1"/>
</dbReference>
<dbReference type="AlphaFoldDB" id="Q92B40"/>
<dbReference type="SMR" id="Q92B40"/>
<dbReference type="STRING" id="272626.gene:17566042"/>
<dbReference type="Proteomes" id="UP000002513">
    <property type="component" value="Chromosome"/>
</dbReference>
<sequence>MKDLLISSDGDLLIEQNEIMMTDGIEDIIQSVRLILLTRKGEFYFDQDSGLVYENLFSKLPNFDYIKQDIVTAITEQEERVSSVDSVLFNFNKSDRKLFVSIKMTADDIPVSIEEVILNA</sequence>
<proteinExistence type="predicted"/>
<dbReference type="Gene3D" id="3.10.450.40">
    <property type="match status" value="1"/>
</dbReference>
<dbReference type="KEGG" id="lin:lin1711"/>
<dbReference type="InterPro" id="IPR020288">
    <property type="entry name" value="Sheath_initiator"/>
</dbReference>
<protein>
    <submittedName>
        <fullName evidence="1">Lin1711 protein</fullName>
    </submittedName>
</protein>
<dbReference type="OrthoDB" id="2088193at2"/>
<gene>
    <name evidence="1" type="ordered locus">lin1711</name>
</gene>
<reference evidence="1 2" key="1">
    <citation type="journal article" date="2001" name="Science">
        <title>Comparative genomics of Listeria species.</title>
        <authorList>
            <person name="Glaser P."/>
            <person name="Frangeul L."/>
            <person name="Buchrieser C."/>
            <person name="Rusniok C."/>
            <person name="Amend A."/>
            <person name="Baquero F."/>
            <person name="Berche P."/>
            <person name="Bloecker H."/>
            <person name="Brandt P."/>
            <person name="Chakraborty T."/>
            <person name="Charbit A."/>
            <person name="Chetouani F."/>
            <person name="Couve E."/>
            <person name="de Daruvar A."/>
            <person name="Dehoux P."/>
            <person name="Domann E."/>
            <person name="Dominguez-Bernal G."/>
            <person name="Duchaud E."/>
            <person name="Durant L."/>
            <person name="Dussurget O."/>
            <person name="Entian K.-D."/>
            <person name="Fsihi H."/>
            <person name="Garcia-del Portillo F."/>
            <person name="Garrido P."/>
            <person name="Gautier L."/>
            <person name="Goebel W."/>
            <person name="Gomez-Lopez N."/>
            <person name="Hain T."/>
            <person name="Hauf J."/>
            <person name="Jackson D."/>
            <person name="Jones L.-M."/>
            <person name="Kaerst U."/>
            <person name="Kreft J."/>
            <person name="Kuhn M."/>
            <person name="Kunst F."/>
            <person name="Kurapkat G."/>
            <person name="Madueno E."/>
            <person name="Maitournam A."/>
            <person name="Mata Vicente J."/>
            <person name="Ng E."/>
            <person name="Nedjari H."/>
            <person name="Nordsiek G."/>
            <person name="Novella S."/>
            <person name="de Pablos B."/>
            <person name="Perez-Diaz J.-C."/>
            <person name="Purcell R."/>
            <person name="Remmel B."/>
            <person name="Rose M."/>
            <person name="Schlueter T."/>
            <person name="Simoes N."/>
            <person name="Tierrez A."/>
            <person name="Vazquez-Boland J.-A."/>
            <person name="Voss H."/>
            <person name="Wehland J."/>
            <person name="Cossart P."/>
        </authorList>
    </citation>
    <scope>NUCLEOTIDE SEQUENCE [LARGE SCALE GENOMIC DNA]</scope>
    <source>
        <strain evidence="2">ATCC BAA-680 / CLIP 11262</strain>
    </source>
</reference>
<dbReference type="DNASU" id="1130353"/>
<name>Q92B40_LISIN</name>
<organism evidence="1 2">
    <name type="scientific">Listeria innocua serovar 6a (strain ATCC BAA-680 / CLIP 11262)</name>
    <dbReference type="NCBI Taxonomy" id="272626"/>
    <lineage>
        <taxon>Bacteria</taxon>
        <taxon>Bacillati</taxon>
        <taxon>Bacillota</taxon>
        <taxon>Bacilli</taxon>
        <taxon>Bacillales</taxon>
        <taxon>Listeriaceae</taxon>
        <taxon>Listeria</taxon>
    </lineage>
</organism>
<dbReference type="RefSeq" id="WP_010991665.1">
    <property type="nucleotide sequence ID" value="NC_003212.1"/>
</dbReference>
<evidence type="ECO:0000313" key="1">
    <source>
        <dbReference type="EMBL" id="CAC96942.1"/>
    </source>
</evidence>
<dbReference type="HOGENOM" id="CLU_142920_0_1_9"/>
<dbReference type="PIR" id="AF1646">
    <property type="entry name" value="AF1646"/>
</dbReference>
<accession>Q92B40</accession>
<dbReference type="EMBL" id="AL596169">
    <property type="protein sequence ID" value="CAC96942.1"/>
    <property type="molecule type" value="Genomic_DNA"/>
</dbReference>
<evidence type="ECO:0000313" key="2">
    <source>
        <dbReference type="Proteomes" id="UP000002513"/>
    </source>
</evidence>
<dbReference type="Pfam" id="PF10934">
    <property type="entry name" value="Sheath_initiator"/>
    <property type="match status" value="1"/>
</dbReference>